<accession>A0ABP0EKU5</accession>
<sequence length="70" mass="7485">MRGEFVARSRRSVNGEGGQITLNLWAVYNSVGISREGVAAKSSCRANYHAGGGPFSGYQRSGLQPPEGRE</sequence>
<reference evidence="2 3" key="1">
    <citation type="submission" date="2024-01" db="EMBL/GenBank/DDBJ databases">
        <authorList>
            <consortium name="Genoscope - CEA"/>
            <person name="William W."/>
        </authorList>
    </citation>
    <scope>NUCLEOTIDE SEQUENCE [LARGE SCALE GENOMIC DNA]</scope>
    <source>
        <strain evidence="2 3">29B2s-10</strain>
    </source>
</reference>
<evidence type="ECO:0000313" key="3">
    <source>
        <dbReference type="Proteomes" id="UP001497600"/>
    </source>
</evidence>
<gene>
    <name evidence="2" type="ORF">CAAN4_G06634</name>
</gene>
<feature type="region of interest" description="Disordered" evidence="1">
    <location>
        <begin position="50"/>
        <end position="70"/>
    </location>
</feature>
<evidence type="ECO:0000313" key="2">
    <source>
        <dbReference type="EMBL" id="CAK7917035.1"/>
    </source>
</evidence>
<keyword evidence="3" id="KW-1185">Reference proteome</keyword>
<name>A0ABP0EKU5_9ASCO</name>
<dbReference type="EMBL" id="OZ004259">
    <property type="protein sequence ID" value="CAK7917035.1"/>
    <property type="molecule type" value="Genomic_DNA"/>
</dbReference>
<protein>
    <submittedName>
        <fullName evidence="2">Uncharacterized protein</fullName>
    </submittedName>
</protein>
<organism evidence="2 3">
    <name type="scientific">[Candida] anglica</name>
    <dbReference type="NCBI Taxonomy" id="148631"/>
    <lineage>
        <taxon>Eukaryota</taxon>
        <taxon>Fungi</taxon>
        <taxon>Dikarya</taxon>
        <taxon>Ascomycota</taxon>
        <taxon>Saccharomycotina</taxon>
        <taxon>Pichiomycetes</taxon>
        <taxon>Debaryomycetaceae</taxon>
        <taxon>Kurtzmaniella</taxon>
    </lineage>
</organism>
<dbReference type="Proteomes" id="UP001497600">
    <property type="component" value="Chromosome G"/>
</dbReference>
<feature type="non-terminal residue" evidence="2">
    <location>
        <position position="1"/>
    </location>
</feature>
<proteinExistence type="predicted"/>
<evidence type="ECO:0000256" key="1">
    <source>
        <dbReference type="SAM" id="MobiDB-lite"/>
    </source>
</evidence>